<dbReference type="EMBL" id="MRYD01000083">
    <property type="protein sequence ID" value="OSZ59247.1"/>
    <property type="molecule type" value="Genomic_DNA"/>
</dbReference>
<dbReference type="RefSeq" id="WP_086170242.1">
    <property type="nucleotide sequence ID" value="NZ_MRYD01000083.1"/>
</dbReference>
<name>A0ABX3YJ61_9ACTN</name>
<keyword evidence="2" id="KW-1185">Reference proteome</keyword>
<dbReference type="InterPro" id="IPR029058">
    <property type="entry name" value="AB_hydrolase_fold"/>
</dbReference>
<evidence type="ECO:0000313" key="1">
    <source>
        <dbReference type="EMBL" id="OSZ59247.1"/>
    </source>
</evidence>
<reference evidence="1 2" key="1">
    <citation type="submission" date="2016-12" db="EMBL/GenBank/DDBJ databases">
        <title>Genome Mining:The Detection of Biosynthetic Gene Clusters to Aid in the Expression of Curamycin A produced by Streptomyces sp. strain CZA14.</title>
        <authorList>
            <person name="Durrell K.A."/>
            <person name="Kirby B.M."/>
            <person name="Khan W."/>
            <person name="Mthethwa T."/>
            <person name="Le Roes-Hill M."/>
        </authorList>
    </citation>
    <scope>NUCLEOTIDE SEQUENCE [LARGE SCALE GENOMIC DNA]</scope>
    <source>
        <strain evidence="1 2">CZA14</strain>
    </source>
</reference>
<dbReference type="Gene3D" id="3.40.50.1820">
    <property type="entry name" value="alpha/beta hydrolase"/>
    <property type="match status" value="1"/>
</dbReference>
<comment type="caution">
    <text evidence="1">The sequence shown here is derived from an EMBL/GenBank/DDBJ whole genome shotgun (WGS) entry which is preliminary data.</text>
</comment>
<protein>
    <submittedName>
        <fullName evidence="1">Uncharacterized protein</fullName>
    </submittedName>
</protein>
<evidence type="ECO:0000313" key="2">
    <source>
        <dbReference type="Proteomes" id="UP000194266"/>
    </source>
</evidence>
<organism evidence="1 2">
    <name type="scientific">Streptomyces pharetrae CZA14</name>
    <dbReference type="NCBI Taxonomy" id="1144883"/>
    <lineage>
        <taxon>Bacteria</taxon>
        <taxon>Bacillati</taxon>
        <taxon>Actinomycetota</taxon>
        <taxon>Actinomycetes</taxon>
        <taxon>Kitasatosporales</taxon>
        <taxon>Streptomycetaceae</taxon>
        <taxon>Streptomyces</taxon>
    </lineage>
</organism>
<gene>
    <name evidence="1" type="ORF">OQI_17260</name>
</gene>
<accession>A0ABX3YJ61</accession>
<sequence>MSFTLVSAEKLYTLATPQAVAAELGGAEFEGDTVRHGVVVYRLVYRTVDLQGEPTTAGETAGHAKRLAGPAWRLRACSS</sequence>
<proteinExistence type="predicted"/>
<dbReference type="Proteomes" id="UP000194266">
    <property type="component" value="Unassembled WGS sequence"/>
</dbReference>